<keyword evidence="6" id="KW-0408">Iron</keyword>
<evidence type="ECO:0000256" key="8">
    <source>
        <dbReference type="SAM" id="Phobius"/>
    </source>
</evidence>
<dbReference type="PANTHER" id="PTHR10266">
    <property type="entry name" value="CYTOCHROME C1"/>
    <property type="match status" value="1"/>
</dbReference>
<keyword evidence="2" id="KW-0349">Heme</keyword>
<evidence type="ECO:0000256" key="5">
    <source>
        <dbReference type="ARBA" id="ARBA00022989"/>
    </source>
</evidence>
<dbReference type="PRINTS" id="PR00603">
    <property type="entry name" value="CYTOCHROMEC1"/>
</dbReference>
<accession>A0A381U9X7</accession>
<dbReference type="InterPro" id="IPR002326">
    <property type="entry name" value="Cyt_c1"/>
</dbReference>
<evidence type="ECO:0000256" key="1">
    <source>
        <dbReference type="ARBA" id="ARBA00004370"/>
    </source>
</evidence>
<dbReference type="AlphaFoldDB" id="A0A381U9X7"/>
<protein>
    <recommendedName>
        <fullName evidence="9">Cytochrome c domain-containing protein</fullName>
    </recommendedName>
</protein>
<evidence type="ECO:0000256" key="3">
    <source>
        <dbReference type="ARBA" id="ARBA00022692"/>
    </source>
</evidence>
<proteinExistence type="predicted"/>
<keyword evidence="4" id="KW-0479">Metal-binding</keyword>
<gene>
    <name evidence="10" type="ORF">METZ01_LOCUS77222</name>
</gene>
<feature type="domain" description="Cytochrome c" evidence="9">
    <location>
        <begin position="41"/>
        <end position="202"/>
    </location>
</feature>
<dbReference type="GO" id="GO:0020037">
    <property type="term" value="F:heme binding"/>
    <property type="evidence" value="ECO:0007669"/>
    <property type="project" value="InterPro"/>
</dbReference>
<keyword evidence="3 8" id="KW-0812">Transmembrane</keyword>
<dbReference type="GO" id="GO:0016020">
    <property type="term" value="C:membrane"/>
    <property type="evidence" value="ECO:0007669"/>
    <property type="project" value="UniProtKB-SubCell"/>
</dbReference>
<evidence type="ECO:0000259" key="9">
    <source>
        <dbReference type="PROSITE" id="PS51007"/>
    </source>
</evidence>
<dbReference type="InterPro" id="IPR009056">
    <property type="entry name" value="Cyt_c-like_dom"/>
</dbReference>
<name>A0A381U9X7_9ZZZZ</name>
<dbReference type="GO" id="GO:0009055">
    <property type="term" value="F:electron transfer activity"/>
    <property type="evidence" value="ECO:0007669"/>
    <property type="project" value="InterPro"/>
</dbReference>
<dbReference type="PROSITE" id="PS51007">
    <property type="entry name" value="CYTC"/>
    <property type="match status" value="1"/>
</dbReference>
<dbReference type="SUPFAM" id="SSF46626">
    <property type="entry name" value="Cytochrome c"/>
    <property type="match status" value="1"/>
</dbReference>
<dbReference type="GO" id="GO:0046872">
    <property type="term" value="F:metal ion binding"/>
    <property type="evidence" value="ECO:0007669"/>
    <property type="project" value="UniProtKB-KW"/>
</dbReference>
<evidence type="ECO:0000256" key="6">
    <source>
        <dbReference type="ARBA" id="ARBA00023004"/>
    </source>
</evidence>
<comment type="subcellular location">
    <subcellularLocation>
        <location evidence="1">Membrane</location>
    </subcellularLocation>
</comment>
<dbReference type="PANTHER" id="PTHR10266:SF3">
    <property type="entry name" value="CYTOCHROME C1, HEME PROTEIN, MITOCHONDRIAL"/>
    <property type="match status" value="1"/>
</dbReference>
<dbReference type="Pfam" id="PF02167">
    <property type="entry name" value="Cytochrom_C1"/>
    <property type="match status" value="1"/>
</dbReference>
<feature type="transmembrane region" description="Helical" evidence="8">
    <location>
        <begin position="194"/>
        <end position="213"/>
    </location>
</feature>
<evidence type="ECO:0000313" key="10">
    <source>
        <dbReference type="EMBL" id="SVA24368.1"/>
    </source>
</evidence>
<dbReference type="InterPro" id="IPR036909">
    <property type="entry name" value="Cyt_c-like_dom_sf"/>
</dbReference>
<organism evidence="10">
    <name type="scientific">marine metagenome</name>
    <dbReference type="NCBI Taxonomy" id="408172"/>
    <lineage>
        <taxon>unclassified sequences</taxon>
        <taxon>metagenomes</taxon>
        <taxon>ecological metagenomes</taxon>
    </lineage>
</organism>
<evidence type="ECO:0000256" key="4">
    <source>
        <dbReference type="ARBA" id="ARBA00022723"/>
    </source>
</evidence>
<keyword evidence="7 8" id="KW-0472">Membrane</keyword>
<keyword evidence="5 8" id="KW-1133">Transmembrane helix</keyword>
<evidence type="ECO:0000256" key="7">
    <source>
        <dbReference type="ARBA" id="ARBA00023136"/>
    </source>
</evidence>
<evidence type="ECO:0000256" key="2">
    <source>
        <dbReference type="ARBA" id="ARBA00022617"/>
    </source>
</evidence>
<dbReference type="EMBL" id="UINC01005917">
    <property type="protein sequence ID" value="SVA24368.1"/>
    <property type="molecule type" value="Genomic_DNA"/>
</dbReference>
<sequence length="221" mass="25558">MKQYICSLIAILFVSNIGFASSSSEPEVGIEAISINLSDVKSLQRGARNFFNYCAGCHSLQYMRYEQIAEDLNISEEQLLDNLIFTDKTPQDLVTTNMLKEDGDRWFGKAPPDLTLVTRRKNPDYVYQFLKSFYIDHDSPTGVNNSIQDGTSMPHILWLLEEEMTAEDYNRFILDTVTFLEYVGEPIQEKRKSLGVWVISFLVLFLIFSYGLYKDIWREVK</sequence>
<dbReference type="Gene3D" id="1.10.760.10">
    <property type="entry name" value="Cytochrome c-like domain"/>
    <property type="match status" value="1"/>
</dbReference>
<reference evidence="10" key="1">
    <citation type="submission" date="2018-05" db="EMBL/GenBank/DDBJ databases">
        <authorList>
            <person name="Lanie J.A."/>
            <person name="Ng W.-L."/>
            <person name="Kazmierczak K.M."/>
            <person name="Andrzejewski T.M."/>
            <person name="Davidsen T.M."/>
            <person name="Wayne K.J."/>
            <person name="Tettelin H."/>
            <person name="Glass J.I."/>
            <person name="Rusch D."/>
            <person name="Podicherti R."/>
            <person name="Tsui H.-C.T."/>
            <person name="Winkler M.E."/>
        </authorList>
    </citation>
    <scope>NUCLEOTIDE SEQUENCE</scope>
</reference>